<gene>
    <name evidence="2" type="ORF">DSM104635_03794</name>
</gene>
<protein>
    <submittedName>
        <fullName evidence="2">Uncharacterized protein</fullName>
    </submittedName>
</protein>
<keyword evidence="3" id="KW-1185">Reference proteome</keyword>
<organism evidence="2 3">
    <name type="scientific">Terricaulis silvestris</name>
    <dbReference type="NCBI Taxonomy" id="2686094"/>
    <lineage>
        <taxon>Bacteria</taxon>
        <taxon>Pseudomonadati</taxon>
        <taxon>Pseudomonadota</taxon>
        <taxon>Alphaproteobacteria</taxon>
        <taxon>Caulobacterales</taxon>
        <taxon>Caulobacteraceae</taxon>
        <taxon>Terricaulis</taxon>
    </lineage>
</organism>
<evidence type="ECO:0000313" key="2">
    <source>
        <dbReference type="EMBL" id="QGZ96929.1"/>
    </source>
</evidence>
<dbReference type="AlphaFoldDB" id="A0A6I6MQE4"/>
<sequence>MRAPLVAVFALIASADDASAQIDPLNWCPEGPSIQVASSGDRVEQAFRVRRTTLASDGSFYPTANVATLELQPLAPRPVQLPRPDLGLRDGALLTPLWVVRTDADVFGVGAPVYCATTGPSSQHYSPAVCLGDVDPTTQTARTAFHARIADPYDRRPFMWGQQEQRRRGAAALGRNQDWGILGAEGSAQPAFTRTLRLGAIHLLRSAEVPAWNRPAFNSINVEFALEGYEAFFRRVNEPLRIEDGWLVVTDVSISGAVAIERMTDGQWQAFQRSRCPAAG</sequence>
<dbReference type="Proteomes" id="UP000431269">
    <property type="component" value="Chromosome"/>
</dbReference>
<reference evidence="3" key="1">
    <citation type="submission" date="2019-12" db="EMBL/GenBank/DDBJ databases">
        <title>Complete genome of Terracaulis silvestris 0127_4.</title>
        <authorList>
            <person name="Vieira S."/>
            <person name="Riedel T."/>
            <person name="Sproer C."/>
            <person name="Pascual J."/>
            <person name="Boedeker C."/>
            <person name="Overmann J."/>
        </authorList>
    </citation>
    <scope>NUCLEOTIDE SEQUENCE [LARGE SCALE GENOMIC DNA]</scope>
    <source>
        <strain evidence="3">0127_4</strain>
    </source>
</reference>
<evidence type="ECO:0000256" key="1">
    <source>
        <dbReference type="SAM" id="SignalP"/>
    </source>
</evidence>
<keyword evidence="1" id="KW-0732">Signal</keyword>
<dbReference type="RefSeq" id="WP_158767703.1">
    <property type="nucleotide sequence ID" value="NZ_CP047045.1"/>
</dbReference>
<proteinExistence type="predicted"/>
<feature type="signal peptide" evidence="1">
    <location>
        <begin position="1"/>
        <end position="20"/>
    </location>
</feature>
<dbReference type="KEGG" id="tsv:DSM104635_03794"/>
<accession>A0A6I6MQE4</accession>
<name>A0A6I6MQE4_9CAUL</name>
<dbReference type="EMBL" id="CP047045">
    <property type="protein sequence ID" value="QGZ96929.1"/>
    <property type="molecule type" value="Genomic_DNA"/>
</dbReference>
<feature type="chain" id="PRO_5026172904" evidence="1">
    <location>
        <begin position="21"/>
        <end position="280"/>
    </location>
</feature>
<evidence type="ECO:0000313" key="3">
    <source>
        <dbReference type="Proteomes" id="UP000431269"/>
    </source>
</evidence>